<comment type="similarity">
    <text evidence="1">Belongs to the UPF0162 family.</text>
</comment>
<organism evidence="3 4">
    <name type="scientific">Paralabilibaculum antarcticum</name>
    <dbReference type="NCBI Taxonomy" id="2912572"/>
    <lineage>
        <taxon>Bacteria</taxon>
        <taxon>Pseudomonadati</taxon>
        <taxon>Bacteroidota</taxon>
        <taxon>Bacteroidia</taxon>
        <taxon>Marinilabiliales</taxon>
        <taxon>Marinifilaceae</taxon>
        <taxon>Paralabilibaculum</taxon>
    </lineage>
</organism>
<name>A0ABT5VNT8_9BACT</name>
<evidence type="ECO:0000313" key="4">
    <source>
        <dbReference type="Proteomes" id="UP001528920"/>
    </source>
</evidence>
<sequence length="286" mass="32897">MNKNKLAALLSLLDDPDQEIYRSIEKELAELPISTIPQLEDSWFNSKNEMYQERLESVINKIQFTNVKKDLIKWAASESPNLIDGAILINQSYNPNLLTDPIRKNVQKIKYDVSLELNEHHTALEKIKILNHFFYNIHNYHPLPPNQPTNWDGDIGTVLSQKNGNYIILAIIYAGIAQELNIPVYGINLPGSVLLCYKNEQHPESKRTPSDSILFYINPIDKGTVFGQKELAQIISTKNIENNSKYYLPTSNNSLIKRLVQHEISVYKKLKLNSYIPNFKELFKSL</sequence>
<dbReference type="InterPro" id="IPR032698">
    <property type="entry name" value="SirB1_N"/>
</dbReference>
<protein>
    <submittedName>
        <fullName evidence="3">Transglutaminase-like domain-containing protein</fullName>
    </submittedName>
</protein>
<accession>A0ABT5VNT8</accession>
<dbReference type="RefSeq" id="WP_275108439.1">
    <property type="nucleotide sequence ID" value="NZ_JAKJSC010000001.1"/>
</dbReference>
<gene>
    <name evidence="3" type="ORF">L3049_03695</name>
</gene>
<dbReference type="EMBL" id="JAKJSC010000001">
    <property type="protein sequence ID" value="MDE5417101.1"/>
    <property type="molecule type" value="Genomic_DNA"/>
</dbReference>
<evidence type="ECO:0000256" key="1">
    <source>
        <dbReference type="ARBA" id="ARBA00007100"/>
    </source>
</evidence>
<dbReference type="Pfam" id="PF13369">
    <property type="entry name" value="Transglut_core2"/>
    <property type="match status" value="1"/>
</dbReference>
<dbReference type="Proteomes" id="UP001528920">
    <property type="component" value="Unassembled WGS sequence"/>
</dbReference>
<feature type="domain" description="Protein SirB1 N-terminal" evidence="2">
    <location>
        <begin position="102"/>
        <end position="260"/>
    </location>
</feature>
<evidence type="ECO:0000259" key="2">
    <source>
        <dbReference type="Pfam" id="PF13369"/>
    </source>
</evidence>
<evidence type="ECO:0000313" key="3">
    <source>
        <dbReference type="EMBL" id="MDE5417101.1"/>
    </source>
</evidence>
<comment type="caution">
    <text evidence="3">The sequence shown here is derived from an EMBL/GenBank/DDBJ whole genome shotgun (WGS) entry which is preliminary data.</text>
</comment>
<keyword evidence="4" id="KW-1185">Reference proteome</keyword>
<proteinExistence type="inferred from homology"/>
<reference evidence="3 4" key="1">
    <citation type="submission" date="2022-01" db="EMBL/GenBank/DDBJ databases">
        <title>Labilibaculum sp. nov, a marine bacterium isolated from Antarctica.</title>
        <authorList>
            <person name="Dai W."/>
        </authorList>
    </citation>
    <scope>NUCLEOTIDE SEQUENCE [LARGE SCALE GENOMIC DNA]</scope>
    <source>
        <strain evidence="3 4">DW002</strain>
    </source>
</reference>